<feature type="region of interest" description="Disordered" evidence="1">
    <location>
        <begin position="1"/>
        <end position="87"/>
    </location>
</feature>
<evidence type="ECO:0000256" key="1">
    <source>
        <dbReference type="SAM" id="MobiDB-lite"/>
    </source>
</evidence>
<feature type="compositionally biased region" description="Polar residues" evidence="1">
    <location>
        <begin position="1"/>
        <end position="11"/>
    </location>
</feature>
<proteinExistence type="predicted"/>
<accession>A0A067SPK1</accession>
<feature type="region of interest" description="Disordered" evidence="1">
    <location>
        <begin position="270"/>
        <end position="309"/>
    </location>
</feature>
<dbReference type="Proteomes" id="UP000027222">
    <property type="component" value="Unassembled WGS sequence"/>
</dbReference>
<protein>
    <submittedName>
        <fullName evidence="2">Uncharacterized protein</fullName>
    </submittedName>
</protein>
<feature type="compositionally biased region" description="Polar residues" evidence="1">
    <location>
        <begin position="44"/>
        <end position="56"/>
    </location>
</feature>
<dbReference type="EMBL" id="KL142406">
    <property type="protein sequence ID" value="KDR68713.1"/>
    <property type="molecule type" value="Genomic_DNA"/>
</dbReference>
<feature type="compositionally biased region" description="Polar residues" evidence="1">
    <location>
        <begin position="275"/>
        <end position="289"/>
    </location>
</feature>
<name>A0A067SPK1_GALM3</name>
<sequence>MSNENAVTQPKTAAPAGNTPSPVEQLDPPTPTTSDLGHRETERAQTSNETVVTQPKTAAPAVNTPSPAAQPEMSATPTASDNHLPMDQSQDTSFRMIDLSYGASQLSPIHCPDVDDSFWQQIMNRSREETYRGGNVDINHHGTASQVESMSSSTQPIHRIIDTVSPMERLGPVILPQSIPGLSEQPATAVSMEGKIATPLPSDPCPNSAHKSSCPLTWDPHDMVDGSPVAVSVDFDESDDMLQVSIALLSNMEANGETDEGDVHMDFIQHDMSGGSKQSIHPINLTDQDTPPGMGEKTERRRHSLGLHE</sequence>
<gene>
    <name evidence="2" type="ORF">GALMADRAFT_1025317</name>
</gene>
<feature type="compositionally biased region" description="Polar residues" evidence="1">
    <location>
        <begin position="63"/>
        <end position="87"/>
    </location>
</feature>
<evidence type="ECO:0000313" key="3">
    <source>
        <dbReference type="Proteomes" id="UP000027222"/>
    </source>
</evidence>
<reference evidence="3" key="1">
    <citation type="journal article" date="2014" name="Proc. Natl. Acad. Sci. U.S.A.">
        <title>Extensive sampling of basidiomycete genomes demonstrates inadequacy of the white-rot/brown-rot paradigm for wood decay fungi.</title>
        <authorList>
            <person name="Riley R."/>
            <person name="Salamov A.A."/>
            <person name="Brown D.W."/>
            <person name="Nagy L.G."/>
            <person name="Floudas D."/>
            <person name="Held B.W."/>
            <person name="Levasseur A."/>
            <person name="Lombard V."/>
            <person name="Morin E."/>
            <person name="Otillar R."/>
            <person name="Lindquist E.A."/>
            <person name="Sun H."/>
            <person name="LaButti K.M."/>
            <person name="Schmutz J."/>
            <person name="Jabbour D."/>
            <person name="Luo H."/>
            <person name="Baker S.E."/>
            <person name="Pisabarro A.G."/>
            <person name="Walton J.D."/>
            <person name="Blanchette R.A."/>
            <person name="Henrissat B."/>
            <person name="Martin F."/>
            <person name="Cullen D."/>
            <person name="Hibbett D.S."/>
            <person name="Grigoriev I.V."/>
        </authorList>
    </citation>
    <scope>NUCLEOTIDE SEQUENCE [LARGE SCALE GENOMIC DNA]</scope>
    <source>
        <strain evidence="3">CBS 339.88</strain>
    </source>
</reference>
<dbReference type="AlphaFoldDB" id="A0A067SPK1"/>
<feature type="compositionally biased region" description="Basic residues" evidence="1">
    <location>
        <begin position="300"/>
        <end position="309"/>
    </location>
</feature>
<evidence type="ECO:0000313" key="2">
    <source>
        <dbReference type="EMBL" id="KDR68713.1"/>
    </source>
</evidence>
<organism evidence="2 3">
    <name type="scientific">Galerina marginata (strain CBS 339.88)</name>
    <dbReference type="NCBI Taxonomy" id="685588"/>
    <lineage>
        <taxon>Eukaryota</taxon>
        <taxon>Fungi</taxon>
        <taxon>Dikarya</taxon>
        <taxon>Basidiomycota</taxon>
        <taxon>Agaricomycotina</taxon>
        <taxon>Agaricomycetes</taxon>
        <taxon>Agaricomycetidae</taxon>
        <taxon>Agaricales</taxon>
        <taxon>Agaricineae</taxon>
        <taxon>Strophariaceae</taxon>
        <taxon>Galerina</taxon>
    </lineage>
</organism>
<keyword evidence="3" id="KW-1185">Reference proteome</keyword>
<dbReference type="HOGENOM" id="CLU_900307_0_0_1"/>